<gene>
    <name evidence="3" type="ORF">EDD38_1101</name>
</gene>
<dbReference type="InterPro" id="IPR002125">
    <property type="entry name" value="CMP_dCMP_dom"/>
</dbReference>
<dbReference type="EMBL" id="RKQG01000001">
    <property type="protein sequence ID" value="RPE32832.1"/>
    <property type="molecule type" value="Genomic_DNA"/>
</dbReference>
<dbReference type="GO" id="GO:0008835">
    <property type="term" value="F:diaminohydroxyphosphoribosylaminopyrimidine deaminase activity"/>
    <property type="evidence" value="ECO:0007669"/>
    <property type="project" value="TreeGrafter"/>
</dbReference>
<dbReference type="PANTHER" id="PTHR11079:SF162">
    <property type="entry name" value="RIBOFLAVIN BIOSYNTHESIS PROTEIN PYRD, CHLOROPLASTIC"/>
    <property type="match status" value="1"/>
</dbReference>
<keyword evidence="4" id="KW-1185">Reference proteome</keyword>
<evidence type="ECO:0000313" key="3">
    <source>
        <dbReference type="EMBL" id="RPE32832.1"/>
    </source>
</evidence>
<evidence type="ECO:0000313" key="4">
    <source>
        <dbReference type="Proteomes" id="UP000266906"/>
    </source>
</evidence>
<evidence type="ECO:0000256" key="1">
    <source>
        <dbReference type="SAM" id="MobiDB-lite"/>
    </source>
</evidence>
<comment type="caution">
    <text evidence="3">The sequence shown here is derived from an EMBL/GenBank/DDBJ whole genome shotgun (WGS) entry which is preliminary data.</text>
</comment>
<dbReference type="InterPro" id="IPR016193">
    <property type="entry name" value="Cytidine_deaminase-like"/>
</dbReference>
<dbReference type="Proteomes" id="UP000266906">
    <property type="component" value="Unassembled WGS sequence"/>
</dbReference>
<feature type="compositionally biased region" description="Basic and acidic residues" evidence="1">
    <location>
        <begin position="1"/>
        <end position="16"/>
    </location>
</feature>
<feature type="region of interest" description="Disordered" evidence="1">
    <location>
        <begin position="1"/>
        <end position="27"/>
    </location>
</feature>
<accession>A0A3N4RHJ0</accession>
<sequence length="173" mass="18181">MTTSDRAPESRNEREQASGSGDAAGRERDLGWMRRAIELSRRCPPSATAFSVGAVVVGADGEVLAEGYSREVDAVNHAEEAALGKLPAGDPRLRTATVYSTLEPCGQRASRPHPCAELIVAAGVPRVVVAWREPALFVEACQGTALLTGAGIEVVELPELAEEARAVNAHLVG</sequence>
<reference evidence="3 4" key="1">
    <citation type="submission" date="2018-11" db="EMBL/GenBank/DDBJ databases">
        <title>Sequencing the genomes of 1000 actinobacteria strains.</title>
        <authorList>
            <person name="Klenk H.-P."/>
        </authorList>
    </citation>
    <scope>NUCLEOTIDE SEQUENCE [LARGE SCALE GENOMIC DNA]</scope>
    <source>
        <strain evidence="3 4">DSM 44781</strain>
    </source>
</reference>
<protein>
    <submittedName>
        <fullName evidence="3">Diaminohydroxyphosphoribosylaminopyrimidine deaminase</fullName>
    </submittedName>
</protein>
<dbReference type="RefSeq" id="WP_425269847.1">
    <property type="nucleotide sequence ID" value="NZ_RKQG01000001.1"/>
</dbReference>
<feature type="domain" description="CMP/dCMP-type deaminase" evidence="2">
    <location>
        <begin position="27"/>
        <end position="140"/>
    </location>
</feature>
<dbReference type="PROSITE" id="PS51747">
    <property type="entry name" value="CYT_DCMP_DEAMINASES_2"/>
    <property type="match status" value="1"/>
</dbReference>
<dbReference type="SUPFAM" id="SSF53927">
    <property type="entry name" value="Cytidine deaminase-like"/>
    <property type="match status" value="1"/>
</dbReference>
<dbReference type="Gene3D" id="3.40.140.10">
    <property type="entry name" value="Cytidine Deaminase, domain 2"/>
    <property type="match status" value="1"/>
</dbReference>
<proteinExistence type="predicted"/>
<dbReference type="PANTHER" id="PTHR11079">
    <property type="entry name" value="CYTOSINE DEAMINASE FAMILY MEMBER"/>
    <property type="match status" value="1"/>
</dbReference>
<name>A0A3N4RHJ0_9ACTN</name>
<evidence type="ECO:0000259" key="2">
    <source>
        <dbReference type="PROSITE" id="PS51747"/>
    </source>
</evidence>
<organism evidence="3 4">
    <name type="scientific">Kitasatospora cineracea</name>
    <dbReference type="NCBI Taxonomy" id="88074"/>
    <lineage>
        <taxon>Bacteria</taxon>
        <taxon>Bacillati</taxon>
        <taxon>Actinomycetota</taxon>
        <taxon>Actinomycetes</taxon>
        <taxon>Kitasatosporales</taxon>
        <taxon>Streptomycetaceae</taxon>
        <taxon>Kitasatospora</taxon>
    </lineage>
</organism>
<dbReference type="Pfam" id="PF00383">
    <property type="entry name" value="dCMP_cyt_deam_1"/>
    <property type="match status" value="1"/>
</dbReference>
<dbReference type="AlphaFoldDB" id="A0A3N4RHJ0"/>